<evidence type="ECO:0000256" key="3">
    <source>
        <dbReference type="ARBA" id="ARBA00022801"/>
    </source>
</evidence>
<sequence>MTRTPRDRTRPVAAAVLLALLAAFLPLGGTTPAAAAEGDLLTGQCPGAVPAGNASVTTKDPSYGSSDRIIDLANIGAALAWDIGAVIGAMIVDEAQKAQRVETFVGDVQDCFPGYNVMVTQPKGLTTQHMKGMLLAKTVSISSTSYRVLVFKEGAFHKDGDLGYKNWGYSGYFSRTDENRTVTFTAPPRVTRKNDWYASSVGEETPMSCEVNGVTAPDADLQLAVGDGSDENRARADEKLLARAMHCWPSHNILLLHDGGAAKFTGTDSLRMADGKPAYKKKFDIGNRTFWLYVTDTGKVTSTGDGGWLNWGYGGHYQRTEKDGDVTVDFTRPAEADLDPSGPWTGATTDLALPDAAHYVCAGPPPDGDGTFAQRAAARLAVCYPGTNILVVKSLNDMQFARAEGLRHVWEGSDGHTGYDAFVLRSGDVLNTGDGGYTNWAFSGWYERPKGQDGYVSFSAPPGDGGQDPRVPELGSRPATFTVRSGSSSFDVSQPADSLATYVLKDGQKPRMTLSAADGAKLKYTMDDFDVSAQGRQPTATVTVDTAKTHQKIDGFGGAMTDSAASLIAASPHQDAILSQLFGTGDKQAGLTLVRSPMGSSDLMANGTDVHTYEDTKGSFSADATPADKRQIAMLQAAKRETGGDFKLLGTPWSAPAWAKRGGKLLGAECGTEQNELDRGKVNDYADYFAKYVSAYDKAGIRPWMVSMQNEPENCKTQMPTTLLNPDDEVALSKALTSRLPGDVGVLGFDHNWNDPDYVRTLTGQGKVDAIGYHCYDGTHYGAQTRSVRTLMTECSGFVDQSSDVAGNMGWEVANLLIGPLRNGSTGSVYWSLAQDAQGGPALSTPDACHTCRGMMTVGSDGSYTPSQDLWFWGQFGKFVRPGAVRVDSTNTGDLSTVAFRDGDTTTLVVLNSRTHADGGAPGSSESDFRGKIVQYKDDGNAQKTSWLVGADGYRRWVSDLDTYGCLKDEAGKPDAGGQPGGTLDKYVNLKDVWAVCGASVMGTNSELETGTYLKSGGGARLTLGKDGKLVAKDASGTVRWTAPATGDRLVLQEDGNLVLYDGPSARWASGTDGKGAAWLSLRDDGTFILSTKADKTVWTSPVDAAAYRGQIVQWDGDKAEQKTSWQVGHDGKRRVVHDWDTFKCLHDAGEGDSRSVSSDTLDRLPDLTGVWATCGADRVGARGSLEKGAYLKAGDYTLEMQTDGNLVEYRSGKAVWSTGTKGKGTVQLTLQSDGNLVAYADDGHAVWASGTKGKRPGWLVLGDDGSLRLYDADGKQIWTR</sequence>
<dbReference type="InterPro" id="IPR017853">
    <property type="entry name" value="GH"/>
</dbReference>
<dbReference type="Gene3D" id="2.60.40.1180">
    <property type="entry name" value="Golgi alpha-mannosidase II"/>
    <property type="match status" value="1"/>
</dbReference>
<dbReference type="PROSITE" id="PS50927">
    <property type="entry name" value="BULB_LECTIN"/>
    <property type="match status" value="2"/>
</dbReference>
<feature type="domain" description="Bulb-type lectin" evidence="6">
    <location>
        <begin position="1177"/>
        <end position="1281"/>
    </location>
</feature>
<dbReference type="PANTHER" id="PTHR11069">
    <property type="entry name" value="GLUCOSYLCERAMIDASE"/>
    <property type="match status" value="1"/>
</dbReference>
<dbReference type="Proteomes" id="UP001183607">
    <property type="component" value="Unassembled WGS sequence"/>
</dbReference>
<evidence type="ECO:0000313" key="7">
    <source>
        <dbReference type="EMBL" id="MDT0416479.1"/>
    </source>
</evidence>
<evidence type="ECO:0000256" key="4">
    <source>
        <dbReference type="RuleBase" id="RU361188"/>
    </source>
</evidence>
<accession>A0ABD5E4W5</accession>
<dbReference type="InterPro" id="IPR036426">
    <property type="entry name" value="Bulb-type_lectin_dom_sf"/>
</dbReference>
<feature type="domain" description="Bulb-type lectin" evidence="6">
    <location>
        <begin position="999"/>
        <end position="1103"/>
    </location>
</feature>
<dbReference type="PANTHER" id="PTHR11069:SF23">
    <property type="entry name" value="LYSOSOMAL ACID GLUCOSYLCERAMIDASE"/>
    <property type="match status" value="1"/>
</dbReference>
<dbReference type="Pfam" id="PF02055">
    <property type="entry name" value="Glyco_hydro_30"/>
    <property type="match status" value="1"/>
</dbReference>
<organism evidence="7 8">
    <name type="scientific">Streptomyces evansiae</name>
    <dbReference type="NCBI Taxonomy" id="3075535"/>
    <lineage>
        <taxon>Bacteria</taxon>
        <taxon>Bacillati</taxon>
        <taxon>Actinomycetota</taxon>
        <taxon>Actinomycetes</taxon>
        <taxon>Kitasatosporales</taxon>
        <taxon>Streptomycetaceae</taxon>
        <taxon>Streptomyces</taxon>
    </lineage>
</organism>
<dbReference type="InterPro" id="IPR013780">
    <property type="entry name" value="Glyco_hydro_b"/>
</dbReference>
<evidence type="ECO:0000256" key="1">
    <source>
        <dbReference type="ARBA" id="ARBA00005382"/>
    </source>
</evidence>
<keyword evidence="4" id="KW-0326">Glycosidase</keyword>
<keyword evidence="2 5" id="KW-0732">Signal</keyword>
<dbReference type="SUPFAM" id="SSF51110">
    <property type="entry name" value="alpha-D-mannose-specific plant lectins"/>
    <property type="match status" value="2"/>
</dbReference>
<proteinExistence type="inferred from homology"/>
<protein>
    <recommendedName>
        <fullName evidence="6">Bulb-type lectin domain-containing protein</fullName>
    </recommendedName>
</protein>
<evidence type="ECO:0000256" key="5">
    <source>
        <dbReference type="SAM" id="SignalP"/>
    </source>
</evidence>
<feature type="signal peptide" evidence="5">
    <location>
        <begin position="1"/>
        <end position="35"/>
    </location>
</feature>
<dbReference type="GO" id="GO:0016798">
    <property type="term" value="F:hydrolase activity, acting on glycosyl bonds"/>
    <property type="evidence" value="ECO:0007669"/>
    <property type="project" value="UniProtKB-KW"/>
</dbReference>
<dbReference type="SUPFAM" id="SSF51445">
    <property type="entry name" value="(Trans)glycosidases"/>
    <property type="match status" value="1"/>
</dbReference>
<comment type="similarity">
    <text evidence="1 4">Belongs to the glycosyl hydrolase 30 family.</text>
</comment>
<comment type="caution">
    <text evidence="7">The sequence shown here is derived from an EMBL/GenBank/DDBJ whole genome shotgun (WGS) entry which is preliminary data.</text>
</comment>
<evidence type="ECO:0000313" key="8">
    <source>
        <dbReference type="Proteomes" id="UP001183607"/>
    </source>
</evidence>
<dbReference type="InterPro" id="IPR033453">
    <property type="entry name" value="Glyco_hydro_30_TIM-barrel"/>
</dbReference>
<dbReference type="CDD" id="cd00028">
    <property type="entry name" value="B_lectin"/>
    <property type="match status" value="1"/>
</dbReference>
<name>A0ABD5E4W5_9ACTN</name>
<dbReference type="Gene3D" id="2.90.10.10">
    <property type="entry name" value="Bulb-type lectin domain"/>
    <property type="match status" value="3"/>
</dbReference>
<evidence type="ECO:0000259" key="6">
    <source>
        <dbReference type="PROSITE" id="PS50927"/>
    </source>
</evidence>
<dbReference type="EMBL" id="JAVRER010000017">
    <property type="protein sequence ID" value="MDT0416479.1"/>
    <property type="molecule type" value="Genomic_DNA"/>
</dbReference>
<dbReference type="Gene3D" id="3.20.20.80">
    <property type="entry name" value="Glycosidases"/>
    <property type="match status" value="1"/>
</dbReference>
<dbReference type="SMART" id="SM00108">
    <property type="entry name" value="B_lectin"/>
    <property type="match status" value="2"/>
</dbReference>
<dbReference type="InterPro" id="IPR001139">
    <property type="entry name" value="Glyco_hydro_30"/>
</dbReference>
<feature type="chain" id="PRO_5044877210" description="Bulb-type lectin domain-containing protein" evidence="5">
    <location>
        <begin position="36"/>
        <end position="1281"/>
    </location>
</feature>
<evidence type="ECO:0000256" key="2">
    <source>
        <dbReference type="ARBA" id="ARBA00022729"/>
    </source>
</evidence>
<dbReference type="InterPro" id="IPR001480">
    <property type="entry name" value="Bulb-type_lectin_dom"/>
</dbReference>
<gene>
    <name evidence="7" type="ORF">RM574_13380</name>
</gene>
<keyword evidence="3 4" id="KW-0378">Hydrolase</keyword>
<reference evidence="8" key="1">
    <citation type="submission" date="2023-07" db="EMBL/GenBank/DDBJ databases">
        <title>30 novel species of actinomycetes from the DSMZ collection.</title>
        <authorList>
            <person name="Nouioui I."/>
        </authorList>
    </citation>
    <scope>NUCLEOTIDE SEQUENCE [LARGE SCALE GENOMIC DNA]</scope>
    <source>
        <strain evidence="8">DSM 41982</strain>
    </source>
</reference>
<dbReference type="RefSeq" id="WP_311677058.1">
    <property type="nucleotide sequence ID" value="NZ_JAVRER010000017.1"/>
</dbReference>